<reference evidence="1" key="2">
    <citation type="journal article" date="2015" name="J. Proteomics">
        <title>Sexual differences in the sialomes of the zebra tick, Rhipicephalus pulchellus.</title>
        <authorList>
            <person name="Tan A.W."/>
            <person name="Francischetti I.M."/>
            <person name="Slovak M."/>
            <person name="Kini R.M."/>
            <person name="Ribeiro J.M."/>
        </authorList>
    </citation>
    <scope>NUCLEOTIDE SEQUENCE</scope>
    <source>
        <tissue evidence="1">Salivary gland</tissue>
    </source>
</reference>
<proteinExistence type="evidence at transcript level"/>
<dbReference type="InterPro" id="IPR036397">
    <property type="entry name" value="RNaseH_sf"/>
</dbReference>
<dbReference type="EMBL" id="GACK01001589">
    <property type="protein sequence ID" value="JAA63445.1"/>
    <property type="molecule type" value="mRNA"/>
</dbReference>
<accession>L7MHH3</accession>
<reference evidence="1" key="1">
    <citation type="submission" date="2012-11" db="EMBL/GenBank/DDBJ databases">
        <authorList>
            <person name="Lucero-Rivera Y.E."/>
            <person name="Tovar-Ramirez D."/>
        </authorList>
    </citation>
    <scope>NUCLEOTIDE SEQUENCE</scope>
    <source>
        <tissue evidence="1">Salivary gland</tissue>
    </source>
</reference>
<sequence>RESLVFKQAIGLPITTCNEKLLELGLHNTSEELIEAQRIAQYERLTQNKTGRTILEKLGSNYTNQFGTKKDTPYKIRKCLVILRIPKKMHPDHHQARRAERAKNIRKNLKDFPEATYVDAAKYKGNDNMTIAVVDYKGNHKVSGSVRTSFAEEAEEAAIALAIASSSTLLIVSDSHTAARNFARGRISQIALRILAEHKDHRTVDIVWAPTHSSLPGNEAAHQEA</sequence>
<dbReference type="InterPro" id="IPR012337">
    <property type="entry name" value="RNaseH-like_sf"/>
</dbReference>
<dbReference type="SUPFAM" id="SSF53098">
    <property type="entry name" value="Ribonuclease H-like"/>
    <property type="match status" value="1"/>
</dbReference>
<dbReference type="GO" id="GO:0003676">
    <property type="term" value="F:nucleic acid binding"/>
    <property type="evidence" value="ECO:0007669"/>
    <property type="project" value="InterPro"/>
</dbReference>
<dbReference type="Gene3D" id="3.30.420.10">
    <property type="entry name" value="Ribonuclease H-like superfamily/Ribonuclease H"/>
    <property type="match status" value="1"/>
</dbReference>
<name>L7MHH3_RHIPC</name>
<dbReference type="AlphaFoldDB" id="L7MHH3"/>
<protein>
    <submittedName>
        <fullName evidence="1">Putative tick transposon</fullName>
    </submittedName>
</protein>
<feature type="non-terminal residue" evidence="1">
    <location>
        <position position="1"/>
    </location>
</feature>
<organism evidence="1">
    <name type="scientific">Rhipicephalus pulchellus</name>
    <name type="common">Yellow backed tick</name>
    <name type="synonym">Dermacentor pulchellus</name>
    <dbReference type="NCBI Taxonomy" id="72859"/>
    <lineage>
        <taxon>Eukaryota</taxon>
        <taxon>Metazoa</taxon>
        <taxon>Ecdysozoa</taxon>
        <taxon>Arthropoda</taxon>
        <taxon>Chelicerata</taxon>
        <taxon>Arachnida</taxon>
        <taxon>Acari</taxon>
        <taxon>Parasitiformes</taxon>
        <taxon>Ixodida</taxon>
        <taxon>Ixodoidea</taxon>
        <taxon>Ixodidae</taxon>
        <taxon>Rhipicephalinae</taxon>
        <taxon>Rhipicephalus</taxon>
        <taxon>Rhipicephalus</taxon>
    </lineage>
</organism>
<evidence type="ECO:0000313" key="1">
    <source>
        <dbReference type="EMBL" id="JAA63445.1"/>
    </source>
</evidence>